<dbReference type="CDD" id="cd00173">
    <property type="entry name" value="SH2"/>
    <property type="match status" value="1"/>
</dbReference>
<keyword evidence="4 7" id="KW-0067">ATP-binding</keyword>
<name>A0AA38LZN8_9CUCU</name>
<dbReference type="InterPro" id="IPR050198">
    <property type="entry name" value="Non-receptor_tyrosine_kinases"/>
</dbReference>
<reference evidence="11" key="1">
    <citation type="journal article" date="2023" name="G3 (Bethesda)">
        <title>Whole genome assemblies of Zophobas morio and Tenebrio molitor.</title>
        <authorList>
            <person name="Kaur S."/>
            <person name="Stinson S.A."/>
            <person name="diCenzo G.C."/>
        </authorList>
    </citation>
    <scope>NUCLEOTIDE SEQUENCE</scope>
    <source>
        <strain evidence="11">QUZm001</strain>
    </source>
</reference>
<dbReference type="InterPro" id="IPR036860">
    <property type="entry name" value="SH2_dom_sf"/>
</dbReference>
<keyword evidence="6" id="KW-0727">SH2 domain</keyword>
<dbReference type="Pfam" id="PF00017">
    <property type="entry name" value="SH2"/>
    <property type="match status" value="1"/>
</dbReference>
<evidence type="ECO:0000256" key="3">
    <source>
        <dbReference type="ARBA" id="ARBA00022777"/>
    </source>
</evidence>
<keyword evidence="3 7" id="KW-0418">Kinase</keyword>
<dbReference type="SMART" id="SM00252">
    <property type="entry name" value="SH2"/>
    <property type="match status" value="1"/>
</dbReference>
<dbReference type="GO" id="GO:0005524">
    <property type="term" value="F:ATP binding"/>
    <property type="evidence" value="ECO:0007669"/>
    <property type="project" value="UniProtKB-KW"/>
</dbReference>
<organism evidence="11 12">
    <name type="scientific">Zophobas morio</name>
    <dbReference type="NCBI Taxonomy" id="2755281"/>
    <lineage>
        <taxon>Eukaryota</taxon>
        <taxon>Metazoa</taxon>
        <taxon>Ecdysozoa</taxon>
        <taxon>Arthropoda</taxon>
        <taxon>Hexapoda</taxon>
        <taxon>Insecta</taxon>
        <taxon>Pterygota</taxon>
        <taxon>Neoptera</taxon>
        <taxon>Endopterygota</taxon>
        <taxon>Coleoptera</taxon>
        <taxon>Polyphaga</taxon>
        <taxon>Cucujiformia</taxon>
        <taxon>Tenebrionidae</taxon>
        <taxon>Zophobas</taxon>
    </lineage>
</organism>
<evidence type="ECO:0000259" key="10">
    <source>
        <dbReference type="PROSITE" id="PS50011"/>
    </source>
</evidence>
<comment type="catalytic activity">
    <reaction evidence="7">
        <text>L-tyrosyl-[protein] + ATP = O-phospho-L-tyrosyl-[protein] + ADP + H(+)</text>
        <dbReference type="Rhea" id="RHEA:10596"/>
        <dbReference type="Rhea" id="RHEA-COMP:10136"/>
        <dbReference type="Rhea" id="RHEA-COMP:20101"/>
        <dbReference type="ChEBI" id="CHEBI:15378"/>
        <dbReference type="ChEBI" id="CHEBI:30616"/>
        <dbReference type="ChEBI" id="CHEBI:46858"/>
        <dbReference type="ChEBI" id="CHEBI:61978"/>
        <dbReference type="ChEBI" id="CHEBI:456216"/>
        <dbReference type="EC" id="2.7.10.2"/>
    </reaction>
</comment>
<dbReference type="InterPro" id="IPR000980">
    <property type="entry name" value="SH2"/>
</dbReference>
<evidence type="ECO:0000256" key="5">
    <source>
        <dbReference type="ARBA" id="ARBA00023137"/>
    </source>
</evidence>
<dbReference type="SUPFAM" id="SSF56112">
    <property type="entry name" value="Protein kinase-like (PK-like)"/>
    <property type="match status" value="1"/>
</dbReference>
<evidence type="ECO:0000313" key="11">
    <source>
        <dbReference type="EMBL" id="KAJ3616247.1"/>
    </source>
</evidence>
<dbReference type="PANTHER" id="PTHR24418">
    <property type="entry name" value="TYROSINE-PROTEIN KINASE"/>
    <property type="match status" value="1"/>
</dbReference>
<evidence type="ECO:0000256" key="1">
    <source>
        <dbReference type="ARBA" id="ARBA00022679"/>
    </source>
</evidence>
<keyword evidence="2 7" id="KW-0547">Nucleotide-binding</keyword>
<dbReference type="InterPro" id="IPR000719">
    <property type="entry name" value="Prot_kinase_dom"/>
</dbReference>
<evidence type="ECO:0000256" key="4">
    <source>
        <dbReference type="ARBA" id="ARBA00022840"/>
    </source>
</evidence>
<dbReference type="Pfam" id="PF07714">
    <property type="entry name" value="PK_Tyr_Ser-Thr"/>
    <property type="match status" value="1"/>
</dbReference>
<dbReference type="InterPro" id="IPR011009">
    <property type="entry name" value="Kinase-like_dom_sf"/>
</dbReference>
<dbReference type="EC" id="2.7.10.2" evidence="7"/>
<dbReference type="PRINTS" id="PR00109">
    <property type="entry name" value="TYRKINASE"/>
</dbReference>
<keyword evidence="1 7" id="KW-0808">Transferase</keyword>
<sequence length="426" mass="48631">MTALGTRGHLETPASITASQVSPAMSPSPKRGAPKKRDLFFTEIFKARNDQKNVIECFHGNITRPEAERLLLVLGKSGAYLLRKSSRHTLILSVKDEFDSVKHYVIKDSERNSMYIIKGEYFKNINELLLHYRESQGVLCLTILFTHAQYEVARSLIFVEKELGVGQFGTTYLSTYKRQKVFIKALKPNTLPPHLFFIEVLFLVKLDHPNIIKVKCICTDEFPLLIALDYCPEGNLREHLKRKTGNNQLTWKEKVKIARQCASGMQYVEQKKILHRSLQAKNVFLTKGGQCVISGFDLACLLGEPQSFHDMMLQGFRHHNLVSRKHMAPELLKDSEKHISLKSDIWSFGVLCMEIALDGGDLYDDLGDEDLLRALLAGFRLPSPESCPCSYTQMMHDCWELDPEKRPAFNKLTELLKQIEQEVAKC</sequence>
<evidence type="ECO:0000256" key="7">
    <source>
        <dbReference type="RuleBase" id="RU362096"/>
    </source>
</evidence>
<accession>A0AA38LZN8</accession>
<proteinExistence type="inferred from homology"/>
<dbReference type="Gene3D" id="1.10.510.10">
    <property type="entry name" value="Transferase(Phosphotransferase) domain 1"/>
    <property type="match status" value="1"/>
</dbReference>
<gene>
    <name evidence="11" type="ORF">Zmor_011972</name>
</gene>
<dbReference type="PROSITE" id="PS50011">
    <property type="entry name" value="PROTEIN_KINASE_DOM"/>
    <property type="match status" value="1"/>
</dbReference>
<dbReference type="InterPro" id="IPR001245">
    <property type="entry name" value="Ser-Thr/Tyr_kinase_cat_dom"/>
</dbReference>
<feature type="region of interest" description="Disordered" evidence="8">
    <location>
        <begin position="15"/>
        <end position="35"/>
    </location>
</feature>
<keyword evidence="12" id="KW-1185">Reference proteome</keyword>
<dbReference type="SUPFAM" id="SSF55550">
    <property type="entry name" value="SH2 domain"/>
    <property type="match status" value="1"/>
</dbReference>
<evidence type="ECO:0000256" key="2">
    <source>
        <dbReference type="ARBA" id="ARBA00022741"/>
    </source>
</evidence>
<dbReference type="GO" id="GO:0004715">
    <property type="term" value="F:non-membrane spanning protein tyrosine kinase activity"/>
    <property type="evidence" value="ECO:0007669"/>
    <property type="project" value="UniProtKB-EC"/>
</dbReference>
<dbReference type="GO" id="GO:0002009">
    <property type="term" value="P:morphogenesis of an epithelium"/>
    <property type="evidence" value="ECO:0007669"/>
    <property type="project" value="UniProtKB-ARBA"/>
</dbReference>
<comment type="similarity">
    <text evidence="7">Belongs to the protein kinase superfamily. Tyr protein kinase family.</text>
</comment>
<comment type="caution">
    <text evidence="11">The sequence shown here is derived from an EMBL/GenBank/DDBJ whole genome shotgun (WGS) entry which is preliminary data.</text>
</comment>
<evidence type="ECO:0000313" key="12">
    <source>
        <dbReference type="Proteomes" id="UP001168821"/>
    </source>
</evidence>
<dbReference type="AlphaFoldDB" id="A0AA38LZN8"/>
<keyword evidence="5 7" id="KW-0829">Tyrosine-protein kinase</keyword>
<dbReference type="EMBL" id="JALNTZ010003684">
    <property type="protein sequence ID" value="KAJ3616247.1"/>
    <property type="molecule type" value="Genomic_DNA"/>
</dbReference>
<protein>
    <recommendedName>
        <fullName evidence="7">Tyrosine-protein kinase</fullName>
        <ecNumber evidence="7">2.7.10.2</ecNumber>
    </recommendedName>
</protein>
<dbReference type="Proteomes" id="UP001168821">
    <property type="component" value="Unassembled WGS sequence"/>
</dbReference>
<feature type="compositionally biased region" description="Polar residues" evidence="8">
    <location>
        <begin position="15"/>
        <end position="25"/>
    </location>
</feature>
<evidence type="ECO:0000256" key="6">
    <source>
        <dbReference type="PROSITE-ProRule" id="PRU00191"/>
    </source>
</evidence>
<dbReference type="PROSITE" id="PS50001">
    <property type="entry name" value="SH2"/>
    <property type="match status" value="1"/>
</dbReference>
<feature type="domain" description="Protein kinase" evidence="10">
    <location>
        <begin position="157"/>
        <end position="416"/>
    </location>
</feature>
<dbReference type="PRINTS" id="PR00401">
    <property type="entry name" value="SH2DOMAIN"/>
</dbReference>
<dbReference type="Gene3D" id="3.30.505.10">
    <property type="entry name" value="SH2 domain"/>
    <property type="match status" value="1"/>
</dbReference>
<evidence type="ECO:0000256" key="8">
    <source>
        <dbReference type="SAM" id="MobiDB-lite"/>
    </source>
</evidence>
<feature type="domain" description="SH2" evidence="9">
    <location>
        <begin position="57"/>
        <end position="152"/>
    </location>
</feature>
<evidence type="ECO:0000259" key="9">
    <source>
        <dbReference type="PROSITE" id="PS50001"/>
    </source>
</evidence>